<feature type="transmembrane region" description="Helical" evidence="1">
    <location>
        <begin position="174"/>
        <end position="193"/>
    </location>
</feature>
<dbReference type="RefSeq" id="WP_379271366.1">
    <property type="nucleotide sequence ID" value="NZ_JBHUGT010000005.1"/>
</dbReference>
<reference evidence="3" key="1">
    <citation type="journal article" date="2019" name="Int. J. Syst. Evol. Microbiol.">
        <title>The Global Catalogue of Microorganisms (GCM) 10K type strain sequencing project: providing services to taxonomists for standard genome sequencing and annotation.</title>
        <authorList>
            <consortium name="The Broad Institute Genomics Platform"/>
            <consortium name="The Broad Institute Genome Sequencing Center for Infectious Disease"/>
            <person name="Wu L."/>
            <person name="Ma J."/>
        </authorList>
    </citation>
    <scope>NUCLEOTIDE SEQUENCE [LARGE SCALE GENOMIC DNA]</scope>
    <source>
        <strain evidence="3">TISTR 1827</strain>
    </source>
</reference>
<comment type="caution">
    <text evidence="2">The sequence shown here is derived from an EMBL/GenBank/DDBJ whole genome shotgun (WGS) entry which is preliminary data.</text>
</comment>
<feature type="transmembrane region" description="Helical" evidence="1">
    <location>
        <begin position="148"/>
        <end position="167"/>
    </location>
</feature>
<evidence type="ECO:0000256" key="1">
    <source>
        <dbReference type="SAM" id="Phobius"/>
    </source>
</evidence>
<feature type="transmembrane region" description="Helical" evidence="1">
    <location>
        <begin position="425"/>
        <end position="446"/>
    </location>
</feature>
<feature type="transmembrane region" description="Helical" evidence="1">
    <location>
        <begin position="458"/>
        <end position="477"/>
    </location>
</feature>
<feature type="transmembrane region" description="Helical" evidence="1">
    <location>
        <begin position="117"/>
        <end position="136"/>
    </location>
</feature>
<dbReference type="Proteomes" id="UP001597493">
    <property type="component" value="Unassembled WGS sequence"/>
</dbReference>
<organism evidence="2 3">
    <name type="scientific">Paenibacillus thailandensis</name>
    <dbReference type="NCBI Taxonomy" id="393250"/>
    <lineage>
        <taxon>Bacteria</taxon>
        <taxon>Bacillati</taxon>
        <taxon>Bacillota</taxon>
        <taxon>Bacilli</taxon>
        <taxon>Bacillales</taxon>
        <taxon>Paenibacillaceae</taxon>
        <taxon>Paenibacillus</taxon>
    </lineage>
</organism>
<dbReference type="EMBL" id="JBHUMY010000007">
    <property type="protein sequence ID" value="MFD2660284.1"/>
    <property type="molecule type" value="Genomic_DNA"/>
</dbReference>
<keyword evidence="1" id="KW-0812">Transmembrane</keyword>
<keyword evidence="1" id="KW-1133">Transmembrane helix</keyword>
<gene>
    <name evidence="2" type="ORF">ACFSW5_08360</name>
</gene>
<feature type="transmembrane region" description="Helical" evidence="1">
    <location>
        <begin position="244"/>
        <end position="263"/>
    </location>
</feature>
<protein>
    <recommendedName>
        <fullName evidence="4">Glycosyltransferase RgtA/B/C/D-like domain-containing protein</fullName>
    </recommendedName>
</protein>
<accession>A0ABW5QVC9</accession>
<feature type="transmembrane region" description="Helical" evidence="1">
    <location>
        <begin position="199"/>
        <end position="232"/>
    </location>
</feature>
<proteinExistence type="predicted"/>
<evidence type="ECO:0008006" key="4">
    <source>
        <dbReference type="Google" id="ProtNLM"/>
    </source>
</evidence>
<keyword evidence="3" id="KW-1185">Reference proteome</keyword>
<keyword evidence="1" id="KW-0472">Membrane</keyword>
<feature type="transmembrane region" description="Helical" evidence="1">
    <location>
        <begin position="392"/>
        <end position="413"/>
    </location>
</feature>
<sequence>MSRMKNTNNRRITNKLRKPTRMEWLFVAAAFVVLFVTLMLPPVIGVADNGDFVRLMSGAGIGYLDPKESYRDRYFGYAHTEYGYGPFQLGRYVSLQVLLVLLAGGIGRLIDSSVFDIRVLSAIYSLLFLAALYLIVKHYKQQSAFVNAVLFAVLAFIFLDVGYIAYFNSFFGEPVTLIFMLMTFGAAAAIVRSDKPSGWLLVLFFAAGAFVACTKLQNAPIGLLIMLLGLRLGLVRSDRKWRRGAWCGVAALLLASVVMYAAAPQGFKHINLYQSIFFGILKDSPHPERDLEELGLPAKFIVNAGTNYFQKDAPIKQNDPEIAAYLDRMSHKDVVLYYLKHPGRFVQKMEQGAKNGMMIRPYYLGNFDKTEGKPYGALSMKYSGWSEFKRTVLPSNLLFLSLFYLAYFAVLAAEYVRSRERRGRLFIELFAAIGLIGLCAFAVPLVGDGEADLGKHLFLFNVCFDMMAAATVVYIAAKAVKVVRR</sequence>
<name>A0ABW5QVC9_9BACL</name>
<evidence type="ECO:0000313" key="3">
    <source>
        <dbReference type="Proteomes" id="UP001597493"/>
    </source>
</evidence>
<evidence type="ECO:0000313" key="2">
    <source>
        <dbReference type="EMBL" id="MFD2660284.1"/>
    </source>
</evidence>